<dbReference type="Pfam" id="PF08889">
    <property type="entry name" value="WbqC"/>
    <property type="match status" value="1"/>
</dbReference>
<name>A0A1G1WAY9_9BACT</name>
<comment type="caution">
    <text evidence="1">The sequence shown here is derived from an EMBL/GenBank/DDBJ whole genome shotgun (WGS) entry which is preliminary data.</text>
</comment>
<dbReference type="InterPro" id="IPR014985">
    <property type="entry name" value="WbqC"/>
</dbReference>
<dbReference type="AlphaFoldDB" id="A0A1G1WAY9"/>
<evidence type="ECO:0000313" key="2">
    <source>
        <dbReference type="Proteomes" id="UP000178162"/>
    </source>
</evidence>
<accession>A0A1G1WAY9</accession>
<evidence type="ECO:0008006" key="3">
    <source>
        <dbReference type="Google" id="ProtNLM"/>
    </source>
</evidence>
<dbReference type="STRING" id="1802595.A2134_01615"/>
<dbReference type="Proteomes" id="UP000178162">
    <property type="component" value="Unassembled WGS sequence"/>
</dbReference>
<gene>
    <name evidence="1" type="ORF">A2134_01615</name>
</gene>
<protein>
    <recommendedName>
        <fullName evidence="3">WbqC-like protein</fullName>
    </recommendedName>
</protein>
<evidence type="ECO:0000313" key="1">
    <source>
        <dbReference type="EMBL" id="OGY24843.1"/>
    </source>
</evidence>
<sequence>MILAAHQPNYLPTLSFFSKIKAVDKFIVMTNIQFEKGEGWQQRHKIVGPSGDIWLTVPVLGSQNQLIRDVKINNNTPWQRKHKKTLQQIYGKSKEAPLLPKILQIYDKNWDRLVDLNFQLIITIASVLDIKTPIILDEEVSGKKQELLINICKKYGAVSYLSGVGVKLYIDEDFLKKFEASGVEHKIVEKNLTSEFPYSTIHYLFTKGRAWILDII</sequence>
<dbReference type="EMBL" id="MHCR01000031">
    <property type="protein sequence ID" value="OGY24843.1"/>
    <property type="molecule type" value="Genomic_DNA"/>
</dbReference>
<proteinExistence type="predicted"/>
<organism evidence="1 2">
    <name type="scientific">Candidatus Woykebacteria bacterium RBG_16_39_9b</name>
    <dbReference type="NCBI Taxonomy" id="1802595"/>
    <lineage>
        <taxon>Bacteria</taxon>
        <taxon>Candidatus Woykeibacteriota</taxon>
    </lineage>
</organism>
<reference evidence="1 2" key="1">
    <citation type="journal article" date="2016" name="Nat. Commun.">
        <title>Thousands of microbial genomes shed light on interconnected biogeochemical processes in an aquifer system.</title>
        <authorList>
            <person name="Anantharaman K."/>
            <person name="Brown C.T."/>
            <person name="Hug L.A."/>
            <person name="Sharon I."/>
            <person name="Castelle C.J."/>
            <person name="Probst A.J."/>
            <person name="Thomas B.C."/>
            <person name="Singh A."/>
            <person name="Wilkins M.J."/>
            <person name="Karaoz U."/>
            <person name="Brodie E.L."/>
            <person name="Williams K.H."/>
            <person name="Hubbard S.S."/>
            <person name="Banfield J.F."/>
        </authorList>
    </citation>
    <scope>NUCLEOTIDE SEQUENCE [LARGE SCALE GENOMIC DNA]</scope>
</reference>